<evidence type="ECO:0008006" key="5">
    <source>
        <dbReference type="Google" id="ProtNLM"/>
    </source>
</evidence>
<feature type="coiled-coil region" evidence="1">
    <location>
        <begin position="316"/>
        <end position="361"/>
    </location>
</feature>
<keyword evidence="1" id="KW-0175">Coiled coil</keyword>
<sequence>MTKKKKKAVKPEAQQSKPQEPALQDPGENDKDKREREIRLTEVYHGCHALFSGNCVKFSERSQIRDTLIANQSSLHGLFLKYGEIKLIESVQTLIDNCAFELSFCAEMLLPGLCQTTLGQDSQKEAPQADAAGAATDLLCEMSQPEAEKPSLSPPPLETPKSLPPSLPPSPPLDTSPSSIEEPSVSPQDDATVAEIQSESNDIDKAAQKLLEDCCFDFASEWFPDALREQGWECSSAVELTKWVNIFEAAIVNLSPQVISATNIGQVLASTHKLRHTAVHRLPVTARGVNQLLRAGKTLAETLRDFTRASQLGDLIREVDENIKTMELTKNVLENRAAAQLEEIRRQREALDRQEEESIENMLREDREHKALVGSLLETAVNDILEGNNASDRTSEEDETDAQDVYFEVEEENMKVGTESLNNADDDPVLGEEEE</sequence>
<evidence type="ECO:0000313" key="3">
    <source>
        <dbReference type="EMBL" id="KXH67660.1"/>
    </source>
</evidence>
<feature type="compositionally biased region" description="Pro residues" evidence="2">
    <location>
        <begin position="152"/>
        <end position="174"/>
    </location>
</feature>
<feature type="region of interest" description="Disordered" evidence="2">
    <location>
        <begin position="1"/>
        <end position="33"/>
    </location>
</feature>
<keyword evidence="4" id="KW-1185">Reference proteome</keyword>
<reference evidence="3 4" key="1">
    <citation type="submission" date="2014-02" db="EMBL/GenBank/DDBJ databases">
        <title>The genome sequence of Colletotrichum salicis CBS 607.94.</title>
        <authorList>
            <person name="Baroncelli R."/>
            <person name="Thon M.R."/>
        </authorList>
    </citation>
    <scope>NUCLEOTIDE SEQUENCE [LARGE SCALE GENOMIC DNA]</scope>
    <source>
        <strain evidence="3 4">CBS 607.94</strain>
    </source>
</reference>
<evidence type="ECO:0000256" key="2">
    <source>
        <dbReference type="SAM" id="MobiDB-lite"/>
    </source>
</evidence>
<dbReference type="Proteomes" id="UP000070121">
    <property type="component" value="Unassembled WGS sequence"/>
</dbReference>
<dbReference type="OrthoDB" id="5324651at2759"/>
<evidence type="ECO:0000256" key="1">
    <source>
        <dbReference type="SAM" id="Coils"/>
    </source>
</evidence>
<organism evidence="3 4">
    <name type="scientific">Colletotrichum salicis</name>
    <dbReference type="NCBI Taxonomy" id="1209931"/>
    <lineage>
        <taxon>Eukaryota</taxon>
        <taxon>Fungi</taxon>
        <taxon>Dikarya</taxon>
        <taxon>Ascomycota</taxon>
        <taxon>Pezizomycotina</taxon>
        <taxon>Sordariomycetes</taxon>
        <taxon>Hypocreomycetidae</taxon>
        <taxon>Glomerellales</taxon>
        <taxon>Glomerellaceae</taxon>
        <taxon>Colletotrichum</taxon>
        <taxon>Colletotrichum acutatum species complex</taxon>
    </lineage>
</organism>
<dbReference type="STRING" id="1209931.A0A135V4W0"/>
<feature type="compositionally biased region" description="Low complexity" evidence="2">
    <location>
        <begin position="175"/>
        <end position="187"/>
    </location>
</feature>
<accession>A0A135V4W0</accession>
<dbReference type="AlphaFoldDB" id="A0A135V4W0"/>
<proteinExistence type="predicted"/>
<feature type="region of interest" description="Disordered" evidence="2">
    <location>
        <begin position="387"/>
        <end position="435"/>
    </location>
</feature>
<protein>
    <recommendedName>
        <fullName evidence="5">Ubiquinol-cytochrome-c reductase cytochrome c1</fullName>
    </recommendedName>
</protein>
<feature type="region of interest" description="Disordered" evidence="2">
    <location>
        <begin position="144"/>
        <end position="191"/>
    </location>
</feature>
<feature type="compositionally biased region" description="Acidic residues" evidence="2">
    <location>
        <begin position="395"/>
        <end position="411"/>
    </location>
</feature>
<dbReference type="EMBL" id="JFFI01000440">
    <property type="protein sequence ID" value="KXH67660.1"/>
    <property type="molecule type" value="Genomic_DNA"/>
</dbReference>
<evidence type="ECO:0000313" key="4">
    <source>
        <dbReference type="Proteomes" id="UP000070121"/>
    </source>
</evidence>
<comment type="caution">
    <text evidence="3">The sequence shown here is derived from an EMBL/GenBank/DDBJ whole genome shotgun (WGS) entry which is preliminary data.</text>
</comment>
<gene>
    <name evidence="3" type="ORF">CSAL01_03583</name>
</gene>
<feature type="compositionally biased region" description="Acidic residues" evidence="2">
    <location>
        <begin position="424"/>
        <end position="435"/>
    </location>
</feature>
<name>A0A135V4W0_9PEZI</name>